<organism evidence="1 2">
    <name type="scientific">Obesumbacterium proteus ATCC 12841</name>
    <dbReference type="NCBI Taxonomy" id="1354268"/>
    <lineage>
        <taxon>Bacteria</taxon>
        <taxon>Pseudomonadati</taxon>
        <taxon>Pseudomonadota</taxon>
        <taxon>Gammaproteobacteria</taxon>
        <taxon>Enterobacterales</taxon>
        <taxon>Hafniaceae</taxon>
        <taxon>Obesumbacterium</taxon>
    </lineage>
</organism>
<keyword evidence="2" id="KW-1185">Reference proteome</keyword>
<sequence>MNKANKKSYSTRHNKKRLRSSLLIALSLATGGCAMIHSNKTPLPQTDLSQIHINDAPAGALRAWPGNHWWQNYHNPQLN</sequence>
<dbReference type="Proteomes" id="UP000078431">
    <property type="component" value="Unassembled WGS sequence"/>
</dbReference>
<name>A0AA91EDJ1_9GAMM</name>
<protein>
    <submittedName>
        <fullName evidence="1">RND efflux system outer membrane lipoprotein</fullName>
    </submittedName>
</protein>
<dbReference type="RefSeq" id="WP_428838749.1">
    <property type="nucleotide sequence ID" value="NZ_LXEX01000061.1"/>
</dbReference>
<accession>A0AA91EDJ1</accession>
<gene>
    <name evidence="1" type="ORF">M993_04509</name>
</gene>
<keyword evidence="1" id="KW-0449">Lipoprotein</keyword>
<evidence type="ECO:0000313" key="2">
    <source>
        <dbReference type="Proteomes" id="UP000078431"/>
    </source>
</evidence>
<comment type="caution">
    <text evidence="1">The sequence shown here is derived from an EMBL/GenBank/DDBJ whole genome shotgun (WGS) entry which is preliminary data.</text>
</comment>
<proteinExistence type="predicted"/>
<reference evidence="1 2" key="1">
    <citation type="submission" date="2016-04" db="EMBL/GenBank/DDBJ databases">
        <title>ATOL: Assembling a taxonomically balanced genome-scale reconstruction of the evolutionary history of the Enterobacteriaceae.</title>
        <authorList>
            <person name="Plunkett G.III."/>
            <person name="Neeno-Eckwall E.C."/>
            <person name="Glasner J.D."/>
            <person name="Perna N.T."/>
        </authorList>
    </citation>
    <scope>NUCLEOTIDE SEQUENCE [LARGE SCALE GENOMIC DNA]</scope>
    <source>
        <strain evidence="1 2">ATCC 12841</strain>
    </source>
</reference>
<evidence type="ECO:0000313" key="1">
    <source>
        <dbReference type="EMBL" id="OAT57303.1"/>
    </source>
</evidence>
<dbReference type="EMBL" id="LXEX01000061">
    <property type="protein sequence ID" value="OAT57303.1"/>
    <property type="molecule type" value="Genomic_DNA"/>
</dbReference>
<dbReference type="PROSITE" id="PS51257">
    <property type="entry name" value="PROKAR_LIPOPROTEIN"/>
    <property type="match status" value="1"/>
</dbReference>
<dbReference type="AlphaFoldDB" id="A0AA91EDJ1"/>